<gene>
    <name evidence="2" type="ORF">E3U55_14995</name>
</gene>
<keyword evidence="1" id="KW-0812">Transmembrane</keyword>
<dbReference type="InterPro" id="IPR026369">
    <property type="entry name" value="CxxC_20_CxxC"/>
</dbReference>
<sequence length="99" mass="11354">MTHCPHCKHEFEYNHLLPLGWRFKIGVRCQKCHETSYHAASSKKKIMLSVFIYPLLLVIFQAMGLALGWSALIGLCLLAGTLFLIPFLVRLSPEEEPLW</sequence>
<proteinExistence type="predicted"/>
<evidence type="ECO:0000313" key="3">
    <source>
        <dbReference type="Proteomes" id="UP000297975"/>
    </source>
</evidence>
<evidence type="ECO:0008006" key="4">
    <source>
        <dbReference type="Google" id="ProtNLM"/>
    </source>
</evidence>
<evidence type="ECO:0000313" key="2">
    <source>
        <dbReference type="EMBL" id="TFB14084.1"/>
    </source>
</evidence>
<dbReference type="OrthoDB" id="2418141at2"/>
<keyword evidence="3" id="KW-1185">Reference proteome</keyword>
<feature type="transmembrane region" description="Helical" evidence="1">
    <location>
        <begin position="69"/>
        <end position="89"/>
    </location>
</feature>
<evidence type="ECO:0000256" key="1">
    <source>
        <dbReference type="SAM" id="Phobius"/>
    </source>
</evidence>
<organism evidence="2 3">
    <name type="scientific">Filobacillus milosensis</name>
    <dbReference type="NCBI Taxonomy" id="94137"/>
    <lineage>
        <taxon>Bacteria</taxon>
        <taxon>Bacillati</taxon>
        <taxon>Bacillota</taxon>
        <taxon>Bacilli</taxon>
        <taxon>Bacillales</taxon>
        <taxon>Bacillaceae</taxon>
        <taxon>Filobacillus</taxon>
    </lineage>
</organism>
<name>A0A4Y8IG68_9BACI</name>
<dbReference type="NCBIfam" id="TIGR04104">
    <property type="entry name" value="cxxc_20_cxxc"/>
    <property type="match status" value="1"/>
</dbReference>
<keyword evidence="1" id="KW-0472">Membrane</keyword>
<dbReference type="Proteomes" id="UP000297975">
    <property type="component" value="Unassembled WGS sequence"/>
</dbReference>
<protein>
    <recommendedName>
        <fullName evidence="4">CXXC-20-CXXC protein</fullName>
    </recommendedName>
</protein>
<dbReference type="EMBL" id="SOPW01000020">
    <property type="protein sequence ID" value="TFB14084.1"/>
    <property type="molecule type" value="Genomic_DNA"/>
</dbReference>
<accession>A0A4Y8IG68</accession>
<comment type="caution">
    <text evidence="2">The sequence shown here is derived from an EMBL/GenBank/DDBJ whole genome shotgun (WGS) entry which is preliminary data.</text>
</comment>
<feature type="transmembrane region" description="Helical" evidence="1">
    <location>
        <begin position="46"/>
        <end position="63"/>
    </location>
</feature>
<dbReference type="AlphaFoldDB" id="A0A4Y8IG68"/>
<reference evidence="2 3" key="1">
    <citation type="submission" date="2019-03" db="EMBL/GenBank/DDBJ databases">
        <authorList>
            <person name="He R.-H."/>
        </authorList>
    </citation>
    <scope>NUCLEOTIDE SEQUENCE [LARGE SCALE GENOMIC DNA]</scope>
    <source>
        <strain evidence="3">SH 714</strain>
    </source>
</reference>
<dbReference type="RefSeq" id="WP_134341291.1">
    <property type="nucleotide sequence ID" value="NZ_SOPW01000020.1"/>
</dbReference>
<keyword evidence="1" id="KW-1133">Transmembrane helix</keyword>